<evidence type="ECO:0000256" key="5">
    <source>
        <dbReference type="RuleBase" id="RU003560"/>
    </source>
</evidence>
<accession>A0A430KVL4</accession>
<comment type="similarity">
    <text evidence="1 5">Belongs to the class-III pyridoxal-phosphate-dependent aminotransferase family.</text>
</comment>
<evidence type="ECO:0000313" key="6">
    <source>
        <dbReference type="EMBL" id="RTE67547.1"/>
    </source>
</evidence>
<keyword evidence="3 6" id="KW-0808">Transferase</keyword>
<dbReference type="Gene3D" id="3.40.640.10">
    <property type="entry name" value="Type I PLP-dependent aspartate aminotransferase-like (Major domain)"/>
    <property type="match status" value="1"/>
</dbReference>
<dbReference type="InterPro" id="IPR015421">
    <property type="entry name" value="PyrdxlP-dep_Trfase_major"/>
</dbReference>
<organism evidence="6 7">
    <name type="scientific">Amphritea opalescens</name>
    <dbReference type="NCBI Taxonomy" id="2490544"/>
    <lineage>
        <taxon>Bacteria</taxon>
        <taxon>Pseudomonadati</taxon>
        <taxon>Pseudomonadota</taxon>
        <taxon>Gammaproteobacteria</taxon>
        <taxon>Oceanospirillales</taxon>
        <taxon>Oceanospirillaceae</taxon>
        <taxon>Amphritea</taxon>
    </lineage>
</organism>
<evidence type="ECO:0000313" key="7">
    <source>
        <dbReference type="Proteomes" id="UP000283087"/>
    </source>
</evidence>
<dbReference type="Proteomes" id="UP000283087">
    <property type="component" value="Unassembled WGS sequence"/>
</dbReference>
<dbReference type="AlphaFoldDB" id="A0A430KVL4"/>
<keyword evidence="7" id="KW-1185">Reference proteome</keyword>
<dbReference type="RefSeq" id="WP_126156758.1">
    <property type="nucleotide sequence ID" value="NZ_RQXW01000001.1"/>
</dbReference>
<keyword evidence="4 5" id="KW-0663">Pyridoxal phosphate</keyword>
<evidence type="ECO:0000256" key="2">
    <source>
        <dbReference type="ARBA" id="ARBA00022576"/>
    </source>
</evidence>
<dbReference type="InterPro" id="IPR005814">
    <property type="entry name" value="Aminotrans_3"/>
</dbReference>
<comment type="caution">
    <text evidence="6">The sequence shown here is derived from an EMBL/GenBank/DDBJ whole genome shotgun (WGS) entry which is preliminary data.</text>
</comment>
<dbReference type="Pfam" id="PF00202">
    <property type="entry name" value="Aminotran_3"/>
    <property type="match status" value="1"/>
</dbReference>
<dbReference type="GO" id="GO:0008483">
    <property type="term" value="F:transaminase activity"/>
    <property type="evidence" value="ECO:0007669"/>
    <property type="project" value="UniProtKB-KW"/>
</dbReference>
<dbReference type="EMBL" id="RQXW01000001">
    <property type="protein sequence ID" value="RTE67547.1"/>
    <property type="molecule type" value="Genomic_DNA"/>
</dbReference>
<dbReference type="PANTHER" id="PTHR43094:SF1">
    <property type="entry name" value="AMINOTRANSFERASE CLASS-III"/>
    <property type="match status" value="1"/>
</dbReference>
<reference evidence="6 7" key="1">
    <citation type="submission" date="2018-11" db="EMBL/GenBank/DDBJ databases">
        <title>The draft genome sequence of Amphritea opalescens ANRC-JH13T.</title>
        <authorList>
            <person name="Fang Z."/>
            <person name="Zhang Y."/>
            <person name="Han X."/>
        </authorList>
    </citation>
    <scope>NUCLEOTIDE SEQUENCE [LARGE SCALE GENOMIC DNA]</scope>
    <source>
        <strain evidence="6 7">ANRC-JH13</strain>
    </source>
</reference>
<dbReference type="InterPro" id="IPR015422">
    <property type="entry name" value="PyrdxlP-dep_Trfase_small"/>
</dbReference>
<dbReference type="SUPFAM" id="SSF53383">
    <property type="entry name" value="PLP-dependent transferases"/>
    <property type="match status" value="1"/>
</dbReference>
<sequence>MSENKQTLWNPMVHPGDPNARNHIQIVKGDGNYVQNREGNWLVDGVGGLWNVNAGHNRSEIKDAIKAQLDELEYFQIFDGISHPRVLELSDMIIEMTKPEGMAKVMFSSGGSDAVETALKVARQYWKAIGQSQRYKYISLKQGYHGVHFGGASVNGNTVFRTNYEPMLPGCVHIDTPWLYRNPWNCENPEELGHLCAKQLEAEILFQGPDTVAAFIAEPIQGAGGVIVPPANYWPLIRAVCDKYGVLLIADEVVTGFGRSGNMFGVRGWGVAADIQCFAKGINSGYIPLGATVINERVAQGIENCQSFTGALMHGYTYSGHPVACAAAIANLKIVQDEDLPANAAVQGQDMLTKLTNALSDFPSVGELRGMGLMLAIDLVTDKTTREPIDPMSGFANKIAAVAMREGVIVRPVGTKIILSPPLTIGTEEVDKIVYALQKGFSEIDR</sequence>
<dbReference type="PANTHER" id="PTHR43094">
    <property type="entry name" value="AMINOTRANSFERASE"/>
    <property type="match status" value="1"/>
</dbReference>
<dbReference type="NCBIfam" id="NF005683">
    <property type="entry name" value="PRK07481.1"/>
    <property type="match status" value="1"/>
</dbReference>
<dbReference type="FunFam" id="3.40.640.10:FF:000014">
    <property type="entry name" value="Adenosylmethionine-8-amino-7-oxononanoate aminotransferase, probable"/>
    <property type="match status" value="1"/>
</dbReference>
<evidence type="ECO:0000256" key="4">
    <source>
        <dbReference type="ARBA" id="ARBA00022898"/>
    </source>
</evidence>
<protein>
    <submittedName>
        <fullName evidence="6">Aminotransferase class III-fold pyridoxal phosphate-dependent enzyme</fullName>
    </submittedName>
</protein>
<keyword evidence="2 6" id="KW-0032">Aminotransferase</keyword>
<dbReference type="OrthoDB" id="9801052at2"/>
<evidence type="ECO:0000256" key="3">
    <source>
        <dbReference type="ARBA" id="ARBA00022679"/>
    </source>
</evidence>
<dbReference type="InterPro" id="IPR015424">
    <property type="entry name" value="PyrdxlP-dep_Trfase"/>
</dbReference>
<name>A0A430KVL4_9GAMM</name>
<dbReference type="Gene3D" id="3.90.1150.10">
    <property type="entry name" value="Aspartate Aminotransferase, domain 1"/>
    <property type="match status" value="1"/>
</dbReference>
<dbReference type="GO" id="GO:0030170">
    <property type="term" value="F:pyridoxal phosphate binding"/>
    <property type="evidence" value="ECO:0007669"/>
    <property type="project" value="InterPro"/>
</dbReference>
<gene>
    <name evidence="6" type="ORF">EH243_00955</name>
</gene>
<dbReference type="PIRSF" id="PIRSF000521">
    <property type="entry name" value="Transaminase_4ab_Lys_Orn"/>
    <property type="match status" value="1"/>
</dbReference>
<evidence type="ECO:0000256" key="1">
    <source>
        <dbReference type="ARBA" id="ARBA00008954"/>
    </source>
</evidence>
<proteinExistence type="inferred from homology"/>
<dbReference type="CDD" id="cd00610">
    <property type="entry name" value="OAT_like"/>
    <property type="match status" value="1"/>
</dbReference>